<dbReference type="AlphaFoldDB" id="A0A0E3S5W4"/>
<dbReference type="InterPro" id="IPR010671">
    <property type="entry name" value="Disaggr-rel_dom"/>
</dbReference>
<dbReference type="FunFam" id="2.60.40.10:FF:000270">
    <property type="entry name" value="Cell surface protein"/>
    <property type="match status" value="1"/>
</dbReference>
<dbReference type="InterPro" id="IPR039448">
    <property type="entry name" value="Beta_helix"/>
</dbReference>
<gene>
    <name evidence="2" type="ORF">MSLAZ_2535</name>
</gene>
<evidence type="ECO:0000313" key="2">
    <source>
        <dbReference type="EMBL" id="AKB75796.1"/>
    </source>
</evidence>
<dbReference type="InterPro" id="IPR022409">
    <property type="entry name" value="PKD/Chitinase_dom"/>
</dbReference>
<dbReference type="SMART" id="SM00710">
    <property type="entry name" value="PbH1"/>
    <property type="match status" value="8"/>
</dbReference>
<dbReference type="EMBL" id="CP009515">
    <property type="protein sequence ID" value="AKB75796.1"/>
    <property type="molecule type" value="Genomic_DNA"/>
</dbReference>
<dbReference type="PROSITE" id="PS50093">
    <property type="entry name" value="PKD"/>
    <property type="match status" value="1"/>
</dbReference>
<dbReference type="KEGG" id="mls:MSLAZ_2535"/>
<dbReference type="Gene3D" id="2.60.40.10">
    <property type="entry name" value="Immunoglobulins"/>
    <property type="match status" value="1"/>
</dbReference>
<dbReference type="InterPro" id="IPR035986">
    <property type="entry name" value="PKD_dom_sf"/>
</dbReference>
<dbReference type="InterPro" id="IPR013783">
    <property type="entry name" value="Ig-like_fold"/>
</dbReference>
<dbReference type="STRING" id="1434111.MSLAZ_2535"/>
<sequence>MINLKSLMTIFTLTLLYMLLSSPAALAANIVIDEQTGPSGPGLFHTPNYANDAACIQAALDYSKSGDTITILGGDYYITKGISQKDKSLSIIGEGNVTLYIQTSKSEINDLFFGGSLITSKNLAANTKKGSSQVVLTDASRVHRNDLIKIWKNVQWCPLDYPDNYPDQMTGEVYAVKSVSGNVVTLNQPLLRDYSLSETVKVEVYRPIQMQITNIRLEDTGATMSHHGLSMQYCTDSAVTNSFFNNSGFGAICLYSCFNVNVNNNEIYDCLKPGSGYGVNAASGSAFIYIDHNHIENCRHAITGNSAELKSLNRDVFITDNTLIGANIIGANVVDAHADTINFVVTGNKIYPQISSDTLYYNEFVDYRWPLEIPYHFAFSDGTQQSVFSNNDIFGGYGGVFKRGAVTDGVHIYENNTFNGMLGTMYEGGNGIDNTLIIKNNTQNSGKYGILFPFKGSVRNLLISENTFCNLSHQGVYQKFLINGVNLNISYNTFANITLDGVYIDGNSFTNGAVKIQNNTLINVNTSISSSGITIKNVQNAEIGGNQIFETQVPQVPVAVFSVSPTSGYAPITVTFTDRSTNSPAAWNWNFGDGNTSTLQSPTHTYSTAGNYTVILTASNTAGSNTMTGTVNVTSPEDSESDEPVVFEIELSDNRLREASAETVYQSSSFIDVGGISGIGRYRDVMQFDLSKYEASGEVSNAILSLYWYYPSGTSRPEDTVIEVYRPADSWNPDYVSWNNKDKSVAWKNAGGDWYDKNGVLQGYTPYATITLKGSELPDNRYYELNVTDLVKEYTSGKYENTGLLIKASAENNNYIAFYSTEAGKDNQIPRLTVTEQASVVPVIGVIPAIDLTVTGAMDNRLREASVDIVYQS</sequence>
<dbReference type="Gene3D" id="2.160.20.10">
    <property type="entry name" value="Single-stranded right-handed beta-helix, Pectin lyase-like"/>
    <property type="match status" value="1"/>
</dbReference>
<proteinExistence type="predicted"/>
<evidence type="ECO:0000259" key="1">
    <source>
        <dbReference type="PROSITE" id="PS50093"/>
    </source>
</evidence>
<dbReference type="InterPro" id="IPR006626">
    <property type="entry name" value="PbH1"/>
</dbReference>
<accession>A0A0E3S5W4</accession>
<dbReference type="SUPFAM" id="SSF49299">
    <property type="entry name" value="PKD domain"/>
    <property type="match status" value="1"/>
</dbReference>
<dbReference type="NCBIfam" id="NF033679">
    <property type="entry name" value="DNRLRE_dom"/>
    <property type="match status" value="1"/>
</dbReference>
<dbReference type="SUPFAM" id="SSF51126">
    <property type="entry name" value="Pectin lyase-like"/>
    <property type="match status" value="2"/>
</dbReference>
<evidence type="ECO:0000313" key="3">
    <source>
        <dbReference type="Proteomes" id="UP000033072"/>
    </source>
</evidence>
<dbReference type="InterPro" id="IPR011050">
    <property type="entry name" value="Pectin_lyase_fold/virulence"/>
</dbReference>
<dbReference type="SMART" id="SM00089">
    <property type="entry name" value="PKD"/>
    <property type="match status" value="1"/>
</dbReference>
<dbReference type="Pfam" id="PF06848">
    <property type="entry name" value="Disaggr_repeat"/>
    <property type="match status" value="1"/>
</dbReference>
<organism evidence="2 3">
    <name type="scientific">Methanosarcina lacustris Z-7289</name>
    <dbReference type="NCBI Taxonomy" id="1434111"/>
    <lineage>
        <taxon>Archaea</taxon>
        <taxon>Methanobacteriati</taxon>
        <taxon>Methanobacteriota</taxon>
        <taxon>Stenosarchaea group</taxon>
        <taxon>Methanomicrobia</taxon>
        <taxon>Methanosarcinales</taxon>
        <taxon>Methanosarcinaceae</taxon>
        <taxon>Methanosarcina</taxon>
    </lineage>
</organism>
<reference evidence="2 3" key="1">
    <citation type="submission" date="2014-07" db="EMBL/GenBank/DDBJ databases">
        <title>Methanogenic archaea and the global carbon cycle.</title>
        <authorList>
            <person name="Henriksen J.R."/>
            <person name="Luke J."/>
            <person name="Reinhart S."/>
            <person name="Benedict M.N."/>
            <person name="Youngblut N.D."/>
            <person name="Metcalf M.E."/>
            <person name="Whitaker R.J."/>
            <person name="Metcalf W.W."/>
        </authorList>
    </citation>
    <scope>NUCLEOTIDE SEQUENCE [LARGE SCALE GENOMIC DNA]</scope>
    <source>
        <strain evidence="2 3">Z-7289</strain>
    </source>
</reference>
<dbReference type="Pfam" id="PF13229">
    <property type="entry name" value="Beta_helix"/>
    <property type="match status" value="1"/>
</dbReference>
<name>A0A0E3S5W4_9EURY</name>
<dbReference type="CDD" id="cd00146">
    <property type="entry name" value="PKD"/>
    <property type="match status" value="1"/>
</dbReference>
<dbReference type="PATRIC" id="fig|1434111.4.peg.3368"/>
<dbReference type="Proteomes" id="UP000033072">
    <property type="component" value="Chromosome"/>
</dbReference>
<dbReference type="HOGENOM" id="CLU_012499_0_0_2"/>
<dbReference type="InterPro" id="IPR000601">
    <property type="entry name" value="PKD_dom"/>
</dbReference>
<dbReference type="Pfam" id="PF18911">
    <property type="entry name" value="PKD_4"/>
    <property type="match status" value="1"/>
</dbReference>
<keyword evidence="3" id="KW-1185">Reference proteome</keyword>
<feature type="domain" description="PKD" evidence="1">
    <location>
        <begin position="557"/>
        <end position="640"/>
    </location>
</feature>
<dbReference type="InterPro" id="IPR012334">
    <property type="entry name" value="Pectin_lyas_fold"/>
</dbReference>
<protein>
    <recommendedName>
        <fullName evidence="1">PKD domain-containing protein</fullName>
    </recommendedName>
</protein>